<name>F4P3N2_BATDJ</name>
<dbReference type="STRING" id="684364.F4P3N2"/>
<dbReference type="PANTHER" id="PTHR12951">
    <property type="entry name" value="RETINAL PROTEIN 4"/>
    <property type="match status" value="1"/>
</dbReference>
<dbReference type="GeneID" id="18238594"/>
<dbReference type="OMA" id="CLVMHNK"/>
<keyword evidence="2" id="KW-0813">Transport</keyword>
<dbReference type="Gene3D" id="2.70.50.40">
    <property type="entry name" value="GMP phosphodiesterase, delta subunit"/>
    <property type="match status" value="1"/>
</dbReference>
<dbReference type="GO" id="GO:0060271">
    <property type="term" value="P:cilium assembly"/>
    <property type="evidence" value="ECO:0000318"/>
    <property type="project" value="GO_Central"/>
</dbReference>
<evidence type="ECO:0000313" key="7">
    <source>
        <dbReference type="Proteomes" id="UP000007241"/>
    </source>
</evidence>
<dbReference type="InParanoid" id="F4P3N2"/>
<accession>F4P3N2</accession>
<gene>
    <name evidence="6" type="ORF">BATDEDRAFT_24788</name>
</gene>
<dbReference type="FunFam" id="2.70.50.40:FF:000007">
    <property type="entry name" value="Unc-119 homolog a (C. elegans)"/>
    <property type="match status" value="1"/>
</dbReference>
<evidence type="ECO:0000256" key="1">
    <source>
        <dbReference type="ARBA" id="ARBA00008102"/>
    </source>
</evidence>
<comment type="similarity">
    <text evidence="1">Belongs to the PDE6D/unc-119 family.</text>
</comment>
<keyword evidence="4" id="KW-0446">Lipid-binding</keyword>
<feature type="domain" description="GMP phosphodiesterase delta subunit" evidence="5">
    <location>
        <begin position="14"/>
        <end position="149"/>
    </location>
</feature>
<dbReference type="GO" id="GO:0005929">
    <property type="term" value="C:cilium"/>
    <property type="evidence" value="ECO:0000318"/>
    <property type="project" value="GO_Central"/>
</dbReference>
<dbReference type="HOGENOM" id="CLU_088825_1_1_1"/>
<dbReference type="PANTHER" id="PTHR12951:SF1">
    <property type="entry name" value="PROTEIN UNC-119 HOMOLOG"/>
    <property type="match status" value="1"/>
</dbReference>
<dbReference type="AlphaFoldDB" id="F4P3N2"/>
<proteinExistence type="inferred from homology"/>
<dbReference type="GO" id="GO:0007399">
    <property type="term" value="P:nervous system development"/>
    <property type="evidence" value="ECO:0000318"/>
    <property type="project" value="GO_Central"/>
</dbReference>
<organism evidence="6 7">
    <name type="scientific">Batrachochytrium dendrobatidis (strain JAM81 / FGSC 10211)</name>
    <name type="common">Frog chytrid fungus</name>
    <dbReference type="NCBI Taxonomy" id="684364"/>
    <lineage>
        <taxon>Eukaryota</taxon>
        <taxon>Fungi</taxon>
        <taxon>Fungi incertae sedis</taxon>
        <taxon>Chytridiomycota</taxon>
        <taxon>Chytridiomycota incertae sedis</taxon>
        <taxon>Chytridiomycetes</taxon>
        <taxon>Rhizophydiales</taxon>
        <taxon>Rhizophydiales incertae sedis</taxon>
        <taxon>Batrachochytrium</taxon>
    </lineage>
</organism>
<keyword evidence="3" id="KW-0653">Protein transport</keyword>
<dbReference type="InterPro" id="IPR014756">
    <property type="entry name" value="Ig_E-set"/>
</dbReference>
<evidence type="ECO:0000256" key="2">
    <source>
        <dbReference type="ARBA" id="ARBA00022448"/>
    </source>
</evidence>
<dbReference type="Pfam" id="PF05351">
    <property type="entry name" value="GMP_PDE_delta"/>
    <property type="match status" value="1"/>
</dbReference>
<dbReference type="InterPro" id="IPR037036">
    <property type="entry name" value="PDED_dom_sf"/>
</dbReference>
<dbReference type="EMBL" id="GL882884">
    <property type="protein sequence ID" value="EGF80058.1"/>
    <property type="molecule type" value="Genomic_DNA"/>
</dbReference>
<dbReference type="Proteomes" id="UP000007241">
    <property type="component" value="Unassembled WGS sequence"/>
</dbReference>
<dbReference type="OrthoDB" id="10248777at2759"/>
<evidence type="ECO:0000259" key="5">
    <source>
        <dbReference type="Pfam" id="PF05351"/>
    </source>
</evidence>
<dbReference type="GO" id="GO:0042953">
    <property type="term" value="P:lipoprotein transport"/>
    <property type="evidence" value="ECO:0000318"/>
    <property type="project" value="GO_Central"/>
</dbReference>
<evidence type="ECO:0000313" key="6">
    <source>
        <dbReference type="EMBL" id="EGF80058.1"/>
    </source>
</evidence>
<evidence type="ECO:0000256" key="3">
    <source>
        <dbReference type="ARBA" id="ARBA00022927"/>
    </source>
</evidence>
<dbReference type="SUPFAM" id="SSF81296">
    <property type="entry name" value="E set domains"/>
    <property type="match status" value="1"/>
</dbReference>
<dbReference type="RefSeq" id="XP_006678924.1">
    <property type="nucleotide sequence ID" value="XM_006678861.1"/>
</dbReference>
<sequence>MFTPEIVQKFKLPTDDTFFEIKQPDIPITWHEVDPNELGQSIHYNFPKNFLAAKTIAAKLCFAVGCKELKGFRMMENHYFQGRLLKSFDFNFGFCIPNTINTWEHIYDVPFLDKKTQEKMIQSPGETVSDSFYFVDNKLVLHNKATYSFS</sequence>
<evidence type="ECO:0000256" key="4">
    <source>
        <dbReference type="ARBA" id="ARBA00023121"/>
    </source>
</evidence>
<keyword evidence="7" id="KW-1185">Reference proteome</keyword>
<reference evidence="6 7" key="1">
    <citation type="submission" date="2009-12" db="EMBL/GenBank/DDBJ databases">
        <title>The draft genome of Batrachochytrium dendrobatidis.</title>
        <authorList>
            <consortium name="US DOE Joint Genome Institute (JGI-PGF)"/>
            <person name="Kuo A."/>
            <person name="Salamov A."/>
            <person name="Schmutz J."/>
            <person name="Lucas S."/>
            <person name="Pitluck S."/>
            <person name="Rosenblum E."/>
            <person name="Stajich J."/>
            <person name="Eisen M."/>
            <person name="Grigoriev I.V."/>
        </authorList>
    </citation>
    <scope>NUCLEOTIDE SEQUENCE [LARGE SCALE GENOMIC DNA]</scope>
    <source>
        <strain evidence="7">JAM81 / FGSC 10211</strain>
    </source>
</reference>
<dbReference type="InterPro" id="IPR051519">
    <property type="entry name" value="PDE6D_unc-119_myristoyl-bd"/>
</dbReference>
<dbReference type="InterPro" id="IPR008015">
    <property type="entry name" value="PDED_dom"/>
</dbReference>
<protein>
    <recommendedName>
        <fullName evidence="5">GMP phosphodiesterase delta subunit domain-containing protein</fullName>
    </recommendedName>
</protein>
<dbReference type="GO" id="GO:0008289">
    <property type="term" value="F:lipid binding"/>
    <property type="evidence" value="ECO:0000318"/>
    <property type="project" value="GO_Central"/>
</dbReference>